<dbReference type="AlphaFoldDB" id="A0A327ZCL1"/>
<dbReference type="NCBIfam" id="TIGR00096">
    <property type="entry name" value="16S rRNA (cytidine(1402)-2'-O)-methyltransferase"/>
    <property type="match status" value="1"/>
</dbReference>
<dbReference type="FunFam" id="3.40.1010.10:FF:000007">
    <property type="entry name" value="Ribosomal RNA small subunit methyltransferase I"/>
    <property type="match status" value="1"/>
</dbReference>
<dbReference type="EMBL" id="QLMJ01000006">
    <property type="protein sequence ID" value="RAK38018.1"/>
    <property type="molecule type" value="Genomic_DNA"/>
</dbReference>
<feature type="domain" description="Tetrapyrrole methylase" evidence="7">
    <location>
        <begin position="10"/>
        <end position="213"/>
    </location>
</feature>
<comment type="function">
    <text evidence="6">Catalyzes the 2'-O-methylation of the ribose of cytidine 1402 (C1402) in 16S rRNA.</text>
</comment>
<proteinExistence type="inferred from homology"/>
<dbReference type="HAMAP" id="MF_01877">
    <property type="entry name" value="16SrRNA_methyltr_I"/>
    <property type="match status" value="1"/>
</dbReference>
<evidence type="ECO:0000256" key="4">
    <source>
        <dbReference type="ARBA" id="ARBA00022679"/>
    </source>
</evidence>
<gene>
    <name evidence="6" type="primary">rsmI</name>
    <name evidence="8" type="ORF">B0I29_106288</name>
</gene>
<evidence type="ECO:0000256" key="6">
    <source>
        <dbReference type="HAMAP-Rule" id="MF_01877"/>
    </source>
</evidence>
<keyword evidence="2 6" id="KW-0698">rRNA processing</keyword>
<evidence type="ECO:0000256" key="2">
    <source>
        <dbReference type="ARBA" id="ARBA00022552"/>
    </source>
</evidence>
<evidence type="ECO:0000313" key="9">
    <source>
        <dbReference type="Proteomes" id="UP000249341"/>
    </source>
</evidence>
<dbReference type="InterPro" id="IPR035996">
    <property type="entry name" value="4pyrrol_Methylase_sf"/>
</dbReference>
<sequence length="283" mass="29824">MAGEENGGGRVVLAGAPLGNIGDASARLREVLTSADVIAAEDTRRLNRLVRDLGITVTGRIVSYFEGNDERRTPELVEALAAGSVVAVVTDGGMPSVSDPGYRLVRAALDAGYPVTAAPGPSAVTTALALSGLPSDRFCFEGFLPRTGSGRRSRLRELAAEPRTLVLFEAPHRIKSSLEDLAAVLGADRPAAVCRELTKTYEEVRRGTLAELAAWAAANEPRGEITVVVGGAPVVAVVVPEDDELRAAVAEREAGGETRRDAIQAVANEFGMKKRDVYNIVHS</sequence>
<evidence type="ECO:0000313" key="8">
    <source>
        <dbReference type="EMBL" id="RAK38018.1"/>
    </source>
</evidence>
<keyword evidence="3 6" id="KW-0489">Methyltransferase</keyword>
<dbReference type="PANTHER" id="PTHR46111">
    <property type="entry name" value="RIBOSOMAL RNA SMALL SUBUNIT METHYLTRANSFERASE I"/>
    <property type="match status" value="1"/>
</dbReference>
<evidence type="ECO:0000256" key="3">
    <source>
        <dbReference type="ARBA" id="ARBA00022603"/>
    </source>
</evidence>
<organism evidence="8 9">
    <name type="scientific">Actinoplanes lutulentus</name>
    <dbReference type="NCBI Taxonomy" id="1287878"/>
    <lineage>
        <taxon>Bacteria</taxon>
        <taxon>Bacillati</taxon>
        <taxon>Actinomycetota</taxon>
        <taxon>Actinomycetes</taxon>
        <taxon>Micromonosporales</taxon>
        <taxon>Micromonosporaceae</taxon>
        <taxon>Actinoplanes</taxon>
    </lineage>
</organism>
<dbReference type="PANTHER" id="PTHR46111:SF1">
    <property type="entry name" value="RIBOSOMAL RNA SMALL SUBUNIT METHYLTRANSFERASE I"/>
    <property type="match status" value="1"/>
</dbReference>
<dbReference type="RefSeq" id="WP_111649903.1">
    <property type="nucleotide sequence ID" value="NZ_JACHWI010000005.1"/>
</dbReference>
<comment type="catalytic activity">
    <reaction evidence="6">
        <text>cytidine(1402) in 16S rRNA + S-adenosyl-L-methionine = 2'-O-methylcytidine(1402) in 16S rRNA + S-adenosyl-L-homocysteine + H(+)</text>
        <dbReference type="Rhea" id="RHEA:42924"/>
        <dbReference type="Rhea" id="RHEA-COMP:10285"/>
        <dbReference type="Rhea" id="RHEA-COMP:10286"/>
        <dbReference type="ChEBI" id="CHEBI:15378"/>
        <dbReference type="ChEBI" id="CHEBI:57856"/>
        <dbReference type="ChEBI" id="CHEBI:59789"/>
        <dbReference type="ChEBI" id="CHEBI:74495"/>
        <dbReference type="ChEBI" id="CHEBI:82748"/>
        <dbReference type="EC" id="2.1.1.198"/>
    </reaction>
</comment>
<keyword evidence="1 6" id="KW-0963">Cytoplasm</keyword>
<evidence type="ECO:0000256" key="1">
    <source>
        <dbReference type="ARBA" id="ARBA00022490"/>
    </source>
</evidence>
<dbReference type="FunFam" id="3.30.950.10:FF:000003">
    <property type="entry name" value="Ribosomal RNA small subunit methyltransferase I"/>
    <property type="match status" value="1"/>
</dbReference>
<dbReference type="InterPro" id="IPR014777">
    <property type="entry name" value="4pyrrole_Mease_sub1"/>
</dbReference>
<dbReference type="CDD" id="cd11648">
    <property type="entry name" value="RsmI"/>
    <property type="match status" value="1"/>
</dbReference>
<accession>A0A327ZCL1</accession>
<dbReference type="Proteomes" id="UP000249341">
    <property type="component" value="Unassembled WGS sequence"/>
</dbReference>
<keyword evidence="4 6" id="KW-0808">Transferase</keyword>
<keyword evidence="5 6" id="KW-0949">S-adenosyl-L-methionine</keyword>
<keyword evidence="9" id="KW-1185">Reference proteome</keyword>
<name>A0A327ZCL1_9ACTN</name>
<comment type="caution">
    <text evidence="8">The sequence shown here is derived from an EMBL/GenBank/DDBJ whole genome shotgun (WGS) entry which is preliminary data.</text>
</comment>
<dbReference type="GO" id="GO:0005737">
    <property type="term" value="C:cytoplasm"/>
    <property type="evidence" value="ECO:0007669"/>
    <property type="project" value="UniProtKB-SubCell"/>
</dbReference>
<protein>
    <recommendedName>
        <fullName evidence="6">Ribosomal RNA small subunit methyltransferase I</fullName>
        <ecNumber evidence="6">2.1.1.198</ecNumber>
    </recommendedName>
    <alternativeName>
        <fullName evidence="6">16S rRNA 2'-O-ribose C1402 methyltransferase</fullName>
    </alternativeName>
    <alternativeName>
        <fullName evidence="6">rRNA (cytidine-2'-O-)-methyltransferase RsmI</fullName>
    </alternativeName>
</protein>
<dbReference type="Gene3D" id="3.40.1010.10">
    <property type="entry name" value="Cobalt-precorrin-4 Transmethylase, Domain 1"/>
    <property type="match status" value="1"/>
</dbReference>
<dbReference type="Pfam" id="PF00590">
    <property type="entry name" value="TP_methylase"/>
    <property type="match status" value="1"/>
</dbReference>
<dbReference type="Gene3D" id="3.30.950.10">
    <property type="entry name" value="Methyltransferase, Cobalt-precorrin-4 Transmethylase, Domain 2"/>
    <property type="match status" value="1"/>
</dbReference>
<dbReference type="SUPFAM" id="SSF53790">
    <property type="entry name" value="Tetrapyrrole methylase"/>
    <property type="match status" value="1"/>
</dbReference>
<evidence type="ECO:0000256" key="5">
    <source>
        <dbReference type="ARBA" id="ARBA00022691"/>
    </source>
</evidence>
<comment type="subcellular location">
    <subcellularLocation>
        <location evidence="6">Cytoplasm</location>
    </subcellularLocation>
</comment>
<dbReference type="InterPro" id="IPR014776">
    <property type="entry name" value="4pyrrole_Mease_sub2"/>
</dbReference>
<dbReference type="PIRSF" id="PIRSF005917">
    <property type="entry name" value="MTase_YraL"/>
    <property type="match status" value="1"/>
</dbReference>
<dbReference type="GO" id="GO:0070677">
    <property type="term" value="F:rRNA (cytosine-2'-O-)-methyltransferase activity"/>
    <property type="evidence" value="ECO:0007669"/>
    <property type="project" value="UniProtKB-UniRule"/>
</dbReference>
<comment type="similarity">
    <text evidence="6">Belongs to the methyltransferase superfamily. RsmI family.</text>
</comment>
<dbReference type="OrthoDB" id="9809084at2"/>
<reference evidence="8 9" key="1">
    <citation type="submission" date="2018-06" db="EMBL/GenBank/DDBJ databases">
        <title>Genomic Encyclopedia of Type Strains, Phase III (KMG-III): the genomes of soil and plant-associated and newly described type strains.</title>
        <authorList>
            <person name="Whitman W."/>
        </authorList>
    </citation>
    <scope>NUCLEOTIDE SEQUENCE [LARGE SCALE GENOMIC DNA]</scope>
    <source>
        <strain evidence="8 9">CGMCC 4.7090</strain>
    </source>
</reference>
<dbReference type="InterPro" id="IPR000878">
    <property type="entry name" value="4pyrrol_Mease"/>
</dbReference>
<evidence type="ECO:0000259" key="7">
    <source>
        <dbReference type="Pfam" id="PF00590"/>
    </source>
</evidence>
<dbReference type="EC" id="2.1.1.198" evidence="6"/>
<dbReference type="InterPro" id="IPR008189">
    <property type="entry name" value="rRNA_ssu_MeTfrase_I"/>
</dbReference>